<evidence type="ECO:0000313" key="3">
    <source>
        <dbReference type="Proteomes" id="UP001159364"/>
    </source>
</evidence>
<dbReference type="AlphaFoldDB" id="A0AAV8SNC8"/>
<sequence>MVKLKNRGKDIMTVCLGGQEGSSHQPQVDQAAQQPSASVKTTPMTSKGPGPGVDFPSLGDSRLVAQGKDSAQVKCTMGANPGVPLTTHVNTLKQLVSRPLEKTVVGVSGVTAQKPGDDVASTAEVYIDLGSKDATEIEESEDEDSVFMLFNCLPQSASGDELPAQNLVLCSPEFPDAEGILRWWAVNGHLDFLEWHFAPLLVLTSYWGSRPAHMGWQGGPRSHAAIG</sequence>
<feature type="compositionally biased region" description="Polar residues" evidence="1">
    <location>
        <begin position="21"/>
        <end position="45"/>
    </location>
</feature>
<organism evidence="2 3">
    <name type="scientific">Erythroxylum novogranatense</name>
    <dbReference type="NCBI Taxonomy" id="1862640"/>
    <lineage>
        <taxon>Eukaryota</taxon>
        <taxon>Viridiplantae</taxon>
        <taxon>Streptophyta</taxon>
        <taxon>Embryophyta</taxon>
        <taxon>Tracheophyta</taxon>
        <taxon>Spermatophyta</taxon>
        <taxon>Magnoliopsida</taxon>
        <taxon>eudicotyledons</taxon>
        <taxon>Gunneridae</taxon>
        <taxon>Pentapetalae</taxon>
        <taxon>rosids</taxon>
        <taxon>fabids</taxon>
        <taxon>Malpighiales</taxon>
        <taxon>Erythroxylaceae</taxon>
        <taxon>Erythroxylum</taxon>
    </lineage>
</organism>
<gene>
    <name evidence="2" type="ORF">K2173_022786</name>
</gene>
<keyword evidence="3" id="KW-1185">Reference proteome</keyword>
<reference evidence="2 3" key="1">
    <citation type="submission" date="2021-09" db="EMBL/GenBank/DDBJ databases">
        <title>Genomic insights and catalytic innovation underlie evolution of tropane alkaloids biosynthesis.</title>
        <authorList>
            <person name="Wang Y.-J."/>
            <person name="Tian T."/>
            <person name="Huang J.-P."/>
            <person name="Huang S.-X."/>
        </authorList>
    </citation>
    <scope>NUCLEOTIDE SEQUENCE [LARGE SCALE GENOMIC DNA]</scope>
    <source>
        <strain evidence="2">KIB-2018</strain>
        <tissue evidence="2">Leaf</tissue>
    </source>
</reference>
<comment type="caution">
    <text evidence="2">The sequence shown here is derived from an EMBL/GenBank/DDBJ whole genome shotgun (WGS) entry which is preliminary data.</text>
</comment>
<protein>
    <submittedName>
        <fullName evidence="2">Uncharacterized protein</fullName>
    </submittedName>
</protein>
<evidence type="ECO:0000313" key="2">
    <source>
        <dbReference type="EMBL" id="KAJ8753545.1"/>
    </source>
</evidence>
<dbReference type="Proteomes" id="UP001159364">
    <property type="component" value="Linkage Group LG10"/>
</dbReference>
<proteinExistence type="predicted"/>
<name>A0AAV8SNC8_9ROSI</name>
<feature type="region of interest" description="Disordered" evidence="1">
    <location>
        <begin position="17"/>
        <end position="57"/>
    </location>
</feature>
<accession>A0AAV8SNC8</accession>
<evidence type="ECO:0000256" key="1">
    <source>
        <dbReference type="SAM" id="MobiDB-lite"/>
    </source>
</evidence>
<dbReference type="EMBL" id="JAIWQS010000010">
    <property type="protein sequence ID" value="KAJ8753545.1"/>
    <property type="molecule type" value="Genomic_DNA"/>
</dbReference>